<protein>
    <recommendedName>
        <fullName evidence="1">SCP2 domain-containing protein</fullName>
    </recommendedName>
</protein>
<proteinExistence type="predicted"/>
<accession>A0A7I9VTJ0</accession>
<dbReference type="PANTHER" id="PTHR10094:SF25">
    <property type="entry name" value="SCP2 STEROL-BINDING DOMAIN-CONTAINING PROTEIN 1"/>
    <property type="match status" value="1"/>
</dbReference>
<evidence type="ECO:0000313" key="3">
    <source>
        <dbReference type="Proteomes" id="UP000503640"/>
    </source>
</evidence>
<reference evidence="3" key="1">
    <citation type="journal article" date="2020" name="Appl. Environ. Microbiol.">
        <title>Diazotrophic Anaeromyxobacter Isolates from Soils.</title>
        <authorList>
            <person name="Masuda Y."/>
            <person name="Yamanaka H."/>
            <person name="Xu Z.X."/>
            <person name="Shiratori Y."/>
            <person name="Aono T."/>
            <person name="Amachi S."/>
            <person name="Senoo K."/>
            <person name="Itoh H."/>
        </authorList>
    </citation>
    <scope>NUCLEOTIDE SEQUENCE [LARGE SCALE GENOMIC DNA]</scope>
    <source>
        <strain evidence="3">R267</strain>
    </source>
</reference>
<name>A0A7I9VTJ0_9BACT</name>
<sequence>MAGQAESVKDVFERHMPERLKNKPDVVAKIAAVYQFNISGPTGGQWSVDCTKPGGAVAAGTDAAAKCTVACTDADFLNIVNGKLNAQMAFMAGKLKIQGDMGLAMKLQQILS</sequence>
<dbReference type="InterPro" id="IPR036527">
    <property type="entry name" value="SCP2_sterol-bd_dom_sf"/>
</dbReference>
<dbReference type="Pfam" id="PF02036">
    <property type="entry name" value="SCP2"/>
    <property type="match status" value="1"/>
</dbReference>
<keyword evidence="3" id="KW-1185">Reference proteome</keyword>
<dbReference type="Gene3D" id="3.30.1050.10">
    <property type="entry name" value="SCP2 sterol-binding domain"/>
    <property type="match status" value="1"/>
</dbReference>
<organism evidence="2 3">
    <name type="scientific">Anaeromyxobacter diazotrophicus</name>
    <dbReference type="NCBI Taxonomy" id="2590199"/>
    <lineage>
        <taxon>Bacteria</taxon>
        <taxon>Pseudomonadati</taxon>
        <taxon>Myxococcota</taxon>
        <taxon>Myxococcia</taxon>
        <taxon>Myxococcales</taxon>
        <taxon>Cystobacterineae</taxon>
        <taxon>Anaeromyxobacteraceae</taxon>
        <taxon>Anaeromyxobacter</taxon>
    </lineage>
</organism>
<dbReference type="EMBL" id="BJTG01000012">
    <property type="protein sequence ID" value="GEJ59267.1"/>
    <property type="molecule type" value="Genomic_DNA"/>
</dbReference>
<dbReference type="SUPFAM" id="SSF55718">
    <property type="entry name" value="SCP-like"/>
    <property type="match status" value="1"/>
</dbReference>
<dbReference type="AlphaFoldDB" id="A0A7I9VTJ0"/>
<dbReference type="GO" id="GO:0005829">
    <property type="term" value="C:cytosol"/>
    <property type="evidence" value="ECO:0007669"/>
    <property type="project" value="TreeGrafter"/>
</dbReference>
<dbReference type="RefSeq" id="WP_176068595.1">
    <property type="nucleotide sequence ID" value="NZ_BJTG01000012.1"/>
</dbReference>
<feature type="domain" description="SCP2" evidence="1">
    <location>
        <begin position="18"/>
        <end position="111"/>
    </location>
</feature>
<dbReference type="PANTHER" id="PTHR10094">
    <property type="entry name" value="STEROL CARRIER PROTEIN 2 SCP-2 FAMILY PROTEIN"/>
    <property type="match status" value="1"/>
</dbReference>
<gene>
    <name evidence="2" type="ORF">AMYX_40080</name>
</gene>
<comment type="caution">
    <text evidence="2">The sequence shown here is derived from an EMBL/GenBank/DDBJ whole genome shotgun (WGS) entry which is preliminary data.</text>
</comment>
<evidence type="ECO:0000259" key="1">
    <source>
        <dbReference type="Pfam" id="PF02036"/>
    </source>
</evidence>
<dbReference type="InterPro" id="IPR003033">
    <property type="entry name" value="SCP2_sterol-bd_dom"/>
</dbReference>
<evidence type="ECO:0000313" key="2">
    <source>
        <dbReference type="EMBL" id="GEJ59267.1"/>
    </source>
</evidence>
<dbReference type="Proteomes" id="UP000503640">
    <property type="component" value="Unassembled WGS sequence"/>
</dbReference>